<dbReference type="AlphaFoldDB" id="A0AAQ4E1N7"/>
<evidence type="ECO:0000313" key="1">
    <source>
        <dbReference type="EMBL" id="KAK8768627.1"/>
    </source>
</evidence>
<dbReference type="Proteomes" id="UP001321473">
    <property type="component" value="Unassembled WGS sequence"/>
</dbReference>
<gene>
    <name evidence="1" type="ORF">V5799_014908</name>
</gene>
<comment type="caution">
    <text evidence="1">The sequence shown here is derived from an EMBL/GenBank/DDBJ whole genome shotgun (WGS) entry which is preliminary data.</text>
</comment>
<proteinExistence type="predicted"/>
<keyword evidence="2" id="KW-1185">Reference proteome</keyword>
<organism evidence="1 2">
    <name type="scientific">Amblyomma americanum</name>
    <name type="common">Lone star tick</name>
    <dbReference type="NCBI Taxonomy" id="6943"/>
    <lineage>
        <taxon>Eukaryota</taxon>
        <taxon>Metazoa</taxon>
        <taxon>Ecdysozoa</taxon>
        <taxon>Arthropoda</taxon>
        <taxon>Chelicerata</taxon>
        <taxon>Arachnida</taxon>
        <taxon>Acari</taxon>
        <taxon>Parasitiformes</taxon>
        <taxon>Ixodida</taxon>
        <taxon>Ixodoidea</taxon>
        <taxon>Ixodidae</taxon>
        <taxon>Amblyomminae</taxon>
        <taxon>Amblyomma</taxon>
    </lineage>
</organism>
<sequence>MDRYPYLADIEWFLHDFNLLVKKDGLKAIEEGFATTLSLAFSGALGAKKKDLKALLQVDGVGISIRRRKHIQAVRLICLLSKLLNQPAAMNVTFVPLDMEKPCTPCIAFTGDSIEDAAELFLFGEKIKILRVQDATSGVAALMAAYWLFDVSYNRDAINLCCIFEHLFLNVNVTKAKCIARRFITTHQSSFIQSS</sequence>
<protein>
    <submittedName>
        <fullName evidence="1">Uncharacterized protein</fullName>
    </submittedName>
</protein>
<evidence type="ECO:0000313" key="2">
    <source>
        <dbReference type="Proteomes" id="UP001321473"/>
    </source>
</evidence>
<name>A0AAQ4E1N7_AMBAM</name>
<reference evidence="1 2" key="1">
    <citation type="journal article" date="2023" name="Arcadia Sci">
        <title>De novo assembly of a long-read Amblyomma americanum tick genome.</title>
        <authorList>
            <person name="Chou S."/>
            <person name="Poskanzer K.E."/>
            <person name="Rollins M."/>
            <person name="Thuy-Boun P.S."/>
        </authorList>
    </citation>
    <scope>NUCLEOTIDE SEQUENCE [LARGE SCALE GENOMIC DNA]</scope>
    <source>
        <strain evidence="1">F_SG_1</strain>
        <tissue evidence="1">Salivary glands</tissue>
    </source>
</reference>
<dbReference type="EMBL" id="JARKHS020023671">
    <property type="protein sequence ID" value="KAK8768627.1"/>
    <property type="molecule type" value="Genomic_DNA"/>
</dbReference>
<accession>A0AAQ4E1N7</accession>